<comment type="caution">
    <text evidence="2">The sequence shown here is derived from an EMBL/GenBank/DDBJ whole genome shotgun (WGS) entry which is preliminary data.</text>
</comment>
<dbReference type="AlphaFoldDB" id="A0A6L2LJW7"/>
<name>A0A6L2LJW7_TANCI</name>
<feature type="region of interest" description="Disordered" evidence="1">
    <location>
        <begin position="201"/>
        <end position="221"/>
    </location>
</feature>
<sequence>MDRFGLFEDVIMKMIDYCLSNVVVDFHRWVFLLYPLVKDNLLVLYGVDEDLTNLAKDKRLKTSHWNMISFVSLEILGTLEISSNSLMSLTNSSKTTGAYKGTDTIPRDPDVPIYKSESKKESWGDSEGEDKDDKNDAKDKSDGNNDDAYDDDDANNDDDANDDDNQVGDDTNDDVEQTDSDRTESDRIKILVLNQSSTKFYEEEEEKINDEETMDKEEDDKVTKELYDDVNVNLGKEDTKMTNDDQGALEQQIVSQESRFEKVKEDAHVTLTLVLNTQKANEPVQISAFANLVIERNVIESLEAVVLARPSSQPMSMYEAAVSLFEFELTKILLDKIEEKEPSYTDEDSGMQQDQEFVTRDNDVQPADKETWISQVARAKEPRTSFDELMDTSFDFSASVINRLTIKDLTQEILVGTAFELLKGKPYSFDLSKPLPLIQDHRGHHVIPQDFFINNDLEYLKGGDLSRRSMYDHLEEIEVRREDQKLYKFREGDFLRLRLQDIEDMLLLLVQQKLTNLTIDERYALNVALRMFTRRIVIQRRVEDLQLRVKSYQKKLNLTKPDTFMSNLRNRTTYTAYSHPKGVIYKDQININRLMRADKLHKFSDGTLDNVRSALNDIAKGIRVEYLPKRKWRNLDK</sequence>
<gene>
    <name evidence="2" type="ORF">Tci_032522</name>
</gene>
<protein>
    <submittedName>
        <fullName evidence="2">Uncharacterized protein</fullName>
    </submittedName>
</protein>
<feature type="compositionally biased region" description="Acidic residues" evidence="1">
    <location>
        <begin position="202"/>
        <end position="218"/>
    </location>
</feature>
<evidence type="ECO:0000313" key="2">
    <source>
        <dbReference type="EMBL" id="GEU60544.1"/>
    </source>
</evidence>
<dbReference type="EMBL" id="BKCJ010004353">
    <property type="protein sequence ID" value="GEU60544.1"/>
    <property type="molecule type" value="Genomic_DNA"/>
</dbReference>
<organism evidence="2">
    <name type="scientific">Tanacetum cinerariifolium</name>
    <name type="common">Dalmatian daisy</name>
    <name type="synonym">Chrysanthemum cinerariifolium</name>
    <dbReference type="NCBI Taxonomy" id="118510"/>
    <lineage>
        <taxon>Eukaryota</taxon>
        <taxon>Viridiplantae</taxon>
        <taxon>Streptophyta</taxon>
        <taxon>Embryophyta</taxon>
        <taxon>Tracheophyta</taxon>
        <taxon>Spermatophyta</taxon>
        <taxon>Magnoliopsida</taxon>
        <taxon>eudicotyledons</taxon>
        <taxon>Gunneridae</taxon>
        <taxon>Pentapetalae</taxon>
        <taxon>asterids</taxon>
        <taxon>campanulids</taxon>
        <taxon>Asterales</taxon>
        <taxon>Asteraceae</taxon>
        <taxon>Asteroideae</taxon>
        <taxon>Anthemideae</taxon>
        <taxon>Anthemidinae</taxon>
        <taxon>Tanacetum</taxon>
    </lineage>
</organism>
<feature type="region of interest" description="Disordered" evidence="1">
    <location>
        <begin position="97"/>
        <end position="189"/>
    </location>
</feature>
<evidence type="ECO:0000256" key="1">
    <source>
        <dbReference type="SAM" id="MobiDB-lite"/>
    </source>
</evidence>
<feature type="compositionally biased region" description="Basic and acidic residues" evidence="1">
    <location>
        <begin position="179"/>
        <end position="189"/>
    </location>
</feature>
<feature type="compositionally biased region" description="Basic and acidic residues" evidence="1">
    <location>
        <begin position="105"/>
        <end position="123"/>
    </location>
</feature>
<proteinExistence type="predicted"/>
<accession>A0A6L2LJW7</accession>
<feature type="compositionally biased region" description="Acidic residues" evidence="1">
    <location>
        <begin position="144"/>
        <end position="178"/>
    </location>
</feature>
<reference evidence="2" key="1">
    <citation type="journal article" date="2019" name="Sci. Rep.">
        <title>Draft genome of Tanacetum cinerariifolium, the natural source of mosquito coil.</title>
        <authorList>
            <person name="Yamashiro T."/>
            <person name="Shiraishi A."/>
            <person name="Satake H."/>
            <person name="Nakayama K."/>
        </authorList>
    </citation>
    <scope>NUCLEOTIDE SEQUENCE</scope>
</reference>
<feature type="compositionally biased region" description="Basic and acidic residues" evidence="1">
    <location>
        <begin position="131"/>
        <end position="143"/>
    </location>
</feature>